<dbReference type="GO" id="GO:0005737">
    <property type="term" value="C:cytoplasm"/>
    <property type="evidence" value="ECO:0007669"/>
    <property type="project" value="TreeGrafter"/>
</dbReference>
<dbReference type="FunFam" id="3.40.1360.10:FF:000010">
    <property type="entry name" value="DNA primase DnaG"/>
    <property type="match status" value="1"/>
</dbReference>
<dbReference type="SUPFAM" id="SSF110455">
    <property type="entry name" value="Toprim domain"/>
    <property type="match status" value="1"/>
</dbReference>
<dbReference type="PANTHER" id="PTHR30313">
    <property type="entry name" value="DNA PRIMASE"/>
    <property type="match status" value="1"/>
</dbReference>
<evidence type="ECO:0000313" key="14">
    <source>
        <dbReference type="EMBL" id="OWJ55235.1"/>
    </source>
</evidence>
<accession>A0A0P0N593</accession>
<dbReference type="EC" id="2.7.7.101" evidence="10"/>
<dbReference type="STRING" id="1273541.Pyrde_1628"/>
<reference evidence="13 15" key="1">
    <citation type="submission" date="2015-10" db="EMBL/GenBank/DDBJ databases">
        <title>Complete genome sequence of hyperthermophilic archaeon Pyrodictium delaneyi Su06.</title>
        <authorList>
            <person name="Jung J.-H."/>
            <person name="Lin J."/>
            <person name="Holden J.F."/>
            <person name="Park C.-S."/>
        </authorList>
    </citation>
    <scope>NUCLEOTIDE SEQUENCE [LARGE SCALE GENOMIC DNA]</scope>
    <source>
        <strain evidence="13 15">Su06</strain>
    </source>
</reference>
<evidence type="ECO:0000256" key="8">
    <source>
        <dbReference type="ARBA" id="ARBA00022842"/>
    </source>
</evidence>
<evidence type="ECO:0000256" key="9">
    <source>
        <dbReference type="ARBA" id="ARBA00023163"/>
    </source>
</evidence>
<dbReference type="PATRIC" id="fig|1273541.4.peg.1736"/>
<keyword evidence="5 10" id="KW-0235">DNA replication</keyword>
<dbReference type="EMBL" id="CP013011">
    <property type="protein sequence ID" value="ALL01671.1"/>
    <property type="molecule type" value="Genomic_DNA"/>
</dbReference>
<keyword evidence="8" id="KW-0460">Magnesium</keyword>
<evidence type="ECO:0000259" key="12">
    <source>
        <dbReference type="PROSITE" id="PS50880"/>
    </source>
</evidence>
<gene>
    <name evidence="10" type="primary">dnaG</name>
    <name evidence="14" type="ORF">Pdsh_05280</name>
    <name evidence="13" type="ORF">Pyrde_1628</name>
</gene>
<evidence type="ECO:0000256" key="4">
    <source>
        <dbReference type="ARBA" id="ARBA00022695"/>
    </source>
</evidence>
<comment type="catalytic activity">
    <reaction evidence="10">
        <text>ssDNA + n NTP = ssDNA/pppN(pN)n-1 hybrid + (n-1) diphosphate.</text>
        <dbReference type="EC" id="2.7.7.101"/>
    </reaction>
</comment>
<comment type="similarity">
    <text evidence="10">Belongs to the archaeal DnaG primase family.</text>
</comment>
<dbReference type="PROSITE" id="PS50880">
    <property type="entry name" value="TOPRIM"/>
    <property type="match status" value="1"/>
</dbReference>
<dbReference type="GO" id="GO:0000178">
    <property type="term" value="C:exosome (RNase complex)"/>
    <property type="evidence" value="ECO:0007669"/>
    <property type="project" value="UniProtKB-KW"/>
</dbReference>
<evidence type="ECO:0000256" key="6">
    <source>
        <dbReference type="ARBA" id="ARBA00022723"/>
    </source>
</evidence>
<dbReference type="OrthoDB" id="8643at2157"/>
<dbReference type="InterPro" id="IPR006171">
    <property type="entry name" value="TOPRIM_dom"/>
</dbReference>
<feature type="region of interest" description="Disordered" evidence="11">
    <location>
        <begin position="277"/>
        <end position="316"/>
    </location>
</feature>
<name>A0A0P0N593_9CREN</name>
<dbReference type="CDD" id="cd01029">
    <property type="entry name" value="TOPRIM_primases"/>
    <property type="match status" value="1"/>
</dbReference>
<comment type="subunit">
    <text evidence="10">Forms a ternary complex with MCM helicase and DNA. Component of the archaeal exosome complex.</text>
</comment>
<dbReference type="PANTHER" id="PTHR30313:SF2">
    <property type="entry name" value="DNA PRIMASE"/>
    <property type="match status" value="1"/>
</dbReference>
<reference evidence="14 16" key="2">
    <citation type="submission" date="2017-05" db="EMBL/GenBank/DDBJ databases">
        <title>The draft genome of the hyperthermophilic archaeon 'Pyrodictium delaneyi strain Hulk', an iron and nitrate reducer, reveals the capacity for sulfate reduction.</title>
        <authorList>
            <person name="Demey L.M."/>
            <person name="Miller C."/>
            <person name="Manzella M."/>
            <person name="Reguera G."/>
            <person name="Kashefi K."/>
        </authorList>
    </citation>
    <scope>NUCLEOTIDE SEQUENCE [LARGE SCALE GENOMIC DNA]</scope>
    <source>
        <strain evidence="14 16">Hulk</strain>
    </source>
</reference>
<dbReference type="GeneID" id="26099967"/>
<dbReference type="Proteomes" id="UP000196694">
    <property type="component" value="Unassembled WGS sequence"/>
</dbReference>
<evidence type="ECO:0000256" key="7">
    <source>
        <dbReference type="ARBA" id="ARBA00022835"/>
    </source>
</evidence>
<keyword evidence="16" id="KW-1185">Reference proteome</keyword>
<dbReference type="Proteomes" id="UP000058613">
    <property type="component" value="Chromosome"/>
</dbReference>
<sequence>MKYLIKAKIEVEGLVNKHDIIGAIFGQTENLFGEEFDLRELQDRGRIGRVQVEVKHQGTKTYGEITVPSNLDRVETALIAAMLESVEKVGPYKARIHVYDIIDVRAEKIKKIIERAKEILRIWSLEKTPDLREVLREISESIKRGEVISYGPEKLPAGPDVNKSDEIIIVEGRADVINLLRYGYRNVIALEGARGKIPDTIIKLAKTKKAIAFVDGDHGGDLILWELLRVADIDYVARAPPGKEVEDLTGKEIARALRNLVPAKEYLAILERKLKGKPEKPAKPPAEEKPETPPKPETKVEEAPPKPSKPAQPKAEPVIQIEVERVEIPPSIVEEIKQLSGTLEAILYDKEWKPIDKVAVRDVYNVLEKIEPGKVYAIVYDGIVTQRMLDIAAQKQIKLLIANRLGSIERRPQGVSILTFSDITS</sequence>
<evidence type="ECO:0000256" key="3">
    <source>
        <dbReference type="ARBA" id="ARBA00022679"/>
    </source>
</evidence>
<dbReference type="InterPro" id="IPR020607">
    <property type="entry name" value="Primase_DnaG_arc"/>
</dbReference>
<evidence type="ECO:0000313" key="16">
    <source>
        <dbReference type="Proteomes" id="UP000196694"/>
    </source>
</evidence>
<dbReference type="GO" id="GO:0003899">
    <property type="term" value="F:DNA-directed RNA polymerase activity"/>
    <property type="evidence" value="ECO:0007669"/>
    <property type="project" value="UniProtKB-UniRule"/>
</dbReference>
<dbReference type="GO" id="GO:1990077">
    <property type="term" value="C:primosome complex"/>
    <property type="evidence" value="ECO:0007669"/>
    <property type="project" value="UniProtKB-KW"/>
</dbReference>
<keyword evidence="9 10" id="KW-0804">Transcription</keyword>
<dbReference type="SMART" id="SM00493">
    <property type="entry name" value="TOPRIM"/>
    <property type="match status" value="1"/>
</dbReference>
<evidence type="ECO:0000313" key="15">
    <source>
        <dbReference type="Proteomes" id="UP000058613"/>
    </source>
</evidence>
<dbReference type="NCBIfam" id="NF003108">
    <property type="entry name" value="PRK04031.1-1"/>
    <property type="match status" value="1"/>
</dbReference>
<feature type="compositionally biased region" description="Basic and acidic residues" evidence="11">
    <location>
        <begin position="277"/>
        <end position="304"/>
    </location>
</feature>
<keyword evidence="4 10" id="KW-0548">Nucleotidyltransferase</keyword>
<keyword evidence="3 10" id="KW-0808">Transferase</keyword>
<feature type="domain" description="Toprim" evidence="12">
    <location>
        <begin position="165"/>
        <end position="241"/>
    </location>
</feature>
<evidence type="ECO:0000256" key="11">
    <source>
        <dbReference type="SAM" id="MobiDB-lite"/>
    </source>
</evidence>
<keyword evidence="6" id="KW-0479">Metal-binding</keyword>
<dbReference type="GO" id="GO:0006269">
    <property type="term" value="P:DNA replication, synthesis of primer"/>
    <property type="evidence" value="ECO:0007669"/>
    <property type="project" value="UniProtKB-UniRule"/>
</dbReference>
<dbReference type="Gene3D" id="3.40.1360.10">
    <property type="match status" value="1"/>
</dbReference>
<dbReference type="InterPro" id="IPR050219">
    <property type="entry name" value="DnaG_primase"/>
</dbReference>
<keyword evidence="1 10" id="KW-0240">DNA-directed RNA polymerase</keyword>
<dbReference type="InterPro" id="IPR034154">
    <property type="entry name" value="TOPRIM_DnaG/twinkle"/>
</dbReference>
<evidence type="ECO:0000256" key="5">
    <source>
        <dbReference type="ARBA" id="ARBA00022705"/>
    </source>
</evidence>
<dbReference type="GO" id="GO:0000428">
    <property type="term" value="C:DNA-directed RNA polymerase complex"/>
    <property type="evidence" value="ECO:0007669"/>
    <property type="project" value="UniProtKB-KW"/>
</dbReference>
<evidence type="ECO:0000256" key="10">
    <source>
        <dbReference type="HAMAP-Rule" id="MF_00007"/>
    </source>
</evidence>
<dbReference type="HAMAP" id="MF_00007">
    <property type="entry name" value="DNA_primase_DnaG_arc"/>
    <property type="match status" value="1"/>
</dbReference>
<comment type="function">
    <text evidence="10">RNA polymerase that catalyzes the synthesis of short RNA molecules used as primers for DNA polymerase during DNA replication. Also part of the exosome, which is a complex involved in RNA degradation. Acts as a poly(A)-binding protein that enhances the interaction between heteropolymeric, adenine-rich transcripts and the exosome.</text>
</comment>
<proteinExistence type="inferred from homology"/>
<dbReference type="GO" id="GO:0046872">
    <property type="term" value="F:metal ion binding"/>
    <property type="evidence" value="ECO:0007669"/>
    <property type="project" value="UniProtKB-KW"/>
</dbReference>
<keyword evidence="2 10" id="KW-0639">Primosome</keyword>
<dbReference type="EMBL" id="NCQP01000002">
    <property type="protein sequence ID" value="OWJ55235.1"/>
    <property type="molecule type" value="Genomic_DNA"/>
</dbReference>
<evidence type="ECO:0000256" key="1">
    <source>
        <dbReference type="ARBA" id="ARBA00022478"/>
    </source>
</evidence>
<dbReference type="AlphaFoldDB" id="A0A0P0N593"/>
<dbReference type="GO" id="GO:0008143">
    <property type="term" value="F:poly(A) binding"/>
    <property type="evidence" value="ECO:0007669"/>
    <property type="project" value="InterPro"/>
</dbReference>
<dbReference type="Pfam" id="PF13662">
    <property type="entry name" value="Toprim_4"/>
    <property type="match status" value="1"/>
</dbReference>
<dbReference type="RefSeq" id="WP_055410898.1">
    <property type="nucleotide sequence ID" value="NZ_CP013011.1"/>
</dbReference>
<evidence type="ECO:0000256" key="2">
    <source>
        <dbReference type="ARBA" id="ARBA00022515"/>
    </source>
</evidence>
<evidence type="ECO:0000313" key="13">
    <source>
        <dbReference type="EMBL" id="ALL01671.1"/>
    </source>
</evidence>
<keyword evidence="7 10" id="KW-0271">Exosome</keyword>
<protein>
    <recommendedName>
        <fullName evidence="10">DNA primase DnaG</fullName>
        <ecNumber evidence="10">2.7.7.101</ecNumber>
    </recommendedName>
</protein>
<organism evidence="13 15">
    <name type="scientific">Pyrodictium delaneyi</name>
    <dbReference type="NCBI Taxonomy" id="1273541"/>
    <lineage>
        <taxon>Archaea</taxon>
        <taxon>Thermoproteota</taxon>
        <taxon>Thermoprotei</taxon>
        <taxon>Desulfurococcales</taxon>
        <taxon>Pyrodictiaceae</taxon>
        <taxon>Pyrodictium</taxon>
    </lineage>
</organism>
<dbReference type="KEGG" id="pdl:Pyrde_1628"/>